<proteinExistence type="predicted"/>
<keyword evidence="1" id="KW-0732">Signal</keyword>
<dbReference type="Proteomes" id="UP001295740">
    <property type="component" value="Unassembled WGS sequence"/>
</dbReference>
<feature type="signal peptide" evidence="1">
    <location>
        <begin position="1"/>
        <end position="23"/>
    </location>
</feature>
<organism evidence="2 3">
    <name type="scientific">Anthostomella pinea</name>
    <dbReference type="NCBI Taxonomy" id="933095"/>
    <lineage>
        <taxon>Eukaryota</taxon>
        <taxon>Fungi</taxon>
        <taxon>Dikarya</taxon>
        <taxon>Ascomycota</taxon>
        <taxon>Pezizomycotina</taxon>
        <taxon>Sordariomycetes</taxon>
        <taxon>Xylariomycetidae</taxon>
        <taxon>Xylariales</taxon>
        <taxon>Xylariaceae</taxon>
        <taxon>Anthostomella</taxon>
    </lineage>
</organism>
<accession>A0AAI8YJS2</accession>
<evidence type="ECO:0000313" key="2">
    <source>
        <dbReference type="EMBL" id="CAJ2507335.1"/>
    </source>
</evidence>
<name>A0AAI8YJS2_9PEZI</name>
<dbReference type="AlphaFoldDB" id="A0AAI8YJS2"/>
<evidence type="ECO:0000256" key="1">
    <source>
        <dbReference type="SAM" id="SignalP"/>
    </source>
</evidence>
<keyword evidence="3" id="KW-1185">Reference proteome</keyword>
<comment type="caution">
    <text evidence="2">The sequence shown here is derived from an EMBL/GenBank/DDBJ whole genome shotgun (WGS) entry which is preliminary data.</text>
</comment>
<reference evidence="2" key="1">
    <citation type="submission" date="2023-10" db="EMBL/GenBank/DDBJ databases">
        <authorList>
            <person name="Hackl T."/>
        </authorList>
    </citation>
    <scope>NUCLEOTIDE SEQUENCE</scope>
</reference>
<protein>
    <submittedName>
        <fullName evidence="2">Uu.00g085210.m01.CDS01</fullName>
    </submittedName>
</protein>
<dbReference type="EMBL" id="CAUWAG010000010">
    <property type="protein sequence ID" value="CAJ2507335.1"/>
    <property type="molecule type" value="Genomic_DNA"/>
</dbReference>
<sequence length="357" mass="40247">MLFWNSRASLAACILCLAYGTLATPTARRGHTVIRDGFISTYEKSPDGIQTERGGYMKKRLCDNGDTTSDSDVDTTVLCSRDSCGKACSADLVQRSAHPINEKDLNIRAPPDRTTQPPHVSRRGAWASHIWGDPTFTGDKKDFQKYAIDEMKTGHGEGTIHAQGILNFRSDGEPKNGLGDMFDDDAEPRVFIMTPRPNPRLDDDSIDVTQETNQGQLKYPTEVGKMKDALNSMFGDDDRVHIQVIDYSPLLAPKSMGWKAAESFRNDDDFNSPRWKVLVQFQPAEDDYGEASWRIWFEGKSPDDDISMIRGSLSRHMSRSWRHRWLEGDGKHQQSVNAMYIVATYRTIRHNPCGQHS</sequence>
<feature type="chain" id="PRO_5042463002" evidence="1">
    <location>
        <begin position="24"/>
        <end position="357"/>
    </location>
</feature>
<gene>
    <name evidence="2" type="ORF">KHLLAP_LOCUS7803</name>
</gene>
<evidence type="ECO:0000313" key="3">
    <source>
        <dbReference type="Proteomes" id="UP001295740"/>
    </source>
</evidence>